<accession>A0A6J8BEB4</accession>
<keyword evidence="2" id="KW-1185">Reference proteome</keyword>
<dbReference type="OrthoDB" id="6761877at2759"/>
<reference evidence="1 2" key="1">
    <citation type="submission" date="2020-06" db="EMBL/GenBank/DDBJ databases">
        <authorList>
            <person name="Li R."/>
            <person name="Bekaert M."/>
        </authorList>
    </citation>
    <scope>NUCLEOTIDE SEQUENCE [LARGE SCALE GENOMIC DNA]</scope>
    <source>
        <strain evidence="2">wild</strain>
    </source>
</reference>
<evidence type="ECO:0000313" key="1">
    <source>
        <dbReference type="EMBL" id="CAC5381234.1"/>
    </source>
</evidence>
<organism evidence="1 2">
    <name type="scientific">Mytilus coruscus</name>
    <name type="common">Sea mussel</name>
    <dbReference type="NCBI Taxonomy" id="42192"/>
    <lineage>
        <taxon>Eukaryota</taxon>
        <taxon>Metazoa</taxon>
        <taxon>Spiralia</taxon>
        <taxon>Lophotrochozoa</taxon>
        <taxon>Mollusca</taxon>
        <taxon>Bivalvia</taxon>
        <taxon>Autobranchia</taxon>
        <taxon>Pteriomorphia</taxon>
        <taxon>Mytilida</taxon>
        <taxon>Mytiloidea</taxon>
        <taxon>Mytilidae</taxon>
        <taxon>Mytilinae</taxon>
        <taxon>Mytilus</taxon>
    </lineage>
</organism>
<evidence type="ECO:0000313" key="2">
    <source>
        <dbReference type="Proteomes" id="UP000507470"/>
    </source>
</evidence>
<protein>
    <submittedName>
        <fullName evidence="1">Uncharacterized protein</fullName>
    </submittedName>
</protein>
<dbReference type="AlphaFoldDB" id="A0A6J8BEB4"/>
<sequence>MRGKSQIRFVETTEDEQEVDYKDLKCRKAGLQWGLSPVRETKIMEMSELTSGQSTSTAVLTPMMKPENMDSRRQSRCDIQIDRVRSATINVPISINGQDIYVAPIGDSVLLGCDIVDALDITINSKKGIQVDGKWLECYTERKVDDQIARVVLTENVTVPINSEINIFWLEL</sequence>
<proteinExistence type="predicted"/>
<dbReference type="Proteomes" id="UP000507470">
    <property type="component" value="Unassembled WGS sequence"/>
</dbReference>
<gene>
    <name evidence="1" type="ORF">MCOR_17133</name>
</gene>
<dbReference type="EMBL" id="CACVKT020003018">
    <property type="protein sequence ID" value="CAC5381234.1"/>
    <property type="molecule type" value="Genomic_DNA"/>
</dbReference>
<name>A0A6J8BEB4_MYTCO</name>